<evidence type="ECO:0000313" key="2">
    <source>
        <dbReference type="Proteomes" id="UP000266234"/>
    </source>
</evidence>
<protein>
    <submittedName>
        <fullName evidence="1">Uncharacterized protein</fullName>
    </submittedName>
</protein>
<dbReference type="EMBL" id="PXOG01000059">
    <property type="protein sequence ID" value="RGP78708.1"/>
    <property type="molecule type" value="Genomic_DNA"/>
</dbReference>
<proteinExistence type="predicted"/>
<gene>
    <name evidence="1" type="ORF">FLONG3_3163</name>
</gene>
<dbReference type="Proteomes" id="UP000266234">
    <property type="component" value="Unassembled WGS sequence"/>
</dbReference>
<name>A0A395T1X4_9HYPO</name>
<accession>A0A395T1X4</accession>
<dbReference type="OrthoDB" id="5120070at2759"/>
<organism evidence="1 2">
    <name type="scientific">Fusarium longipes</name>
    <dbReference type="NCBI Taxonomy" id="694270"/>
    <lineage>
        <taxon>Eukaryota</taxon>
        <taxon>Fungi</taxon>
        <taxon>Dikarya</taxon>
        <taxon>Ascomycota</taxon>
        <taxon>Pezizomycotina</taxon>
        <taxon>Sordariomycetes</taxon>
        <taxon>Hypocreomycetidae</taxon>
        <taxon>Hypocreales</taxon>
        <taxon>Nectriaceae</taxon>
        <taxon>Fusarium</taxon>
    </lineage>
</organism>
<dbReference type="AlphaFoldDB" id="A0A395T1X4"/>
<dbReference type="STRING" id="694270.A0A395T1X4"/>
<comment type="caution">
    <text evidence="1">The sequence shown here is derived from an EMBL/GenBank/DDBJ whole genome shotgun (WGS) entry which is preliminary data.</text>
</comment>
<reference evidence="1 2" key="1">
    <citation type="journal article" date="2018" name="PLoS Pathog.">
        <title>Evolution of structural diversity of trichothecenes, a family of toxins produced by plant pathogenic and entomopathogenic fungi.</title>
        <authorList>
            <person name="Proctor R.H."/>
            <person name="McCormick S.P."/>
            <person name="Kim H.S."/>
            <person name="Cardoza R.E."/>
            <person name="Stanley A.M."/>
            <person name="Lindo L."/>
            <person name="Kelly A."/>
            <person name="Brown D.W."/>
            <person name="Lee T."/>
            <person name="Vaughan M.M."/>
            <person name="Alexander N.J."/>
            <person name="Busman M."/>
            <person name="Gutierrez S."/>
        </authorList>
    </citation>
    <scope>NUCLEOTIDE SEQUENCE [LARGE SCALE GENOMIC DNA]</scope>
    <source>
        <strain evidence="1 2">NRRL 20695</strain>
    </source>
</reference>
<keyword evidence="2" id="KW-1185">Reference proteome</keyword>
<evidence type="ECO:0000313" key="1">
    <source>
        <dbReference type="EMBL" id="RGP78708.1"/>
    </source>
</evidence>
<sequence>MTDWRQIPPPRREIFNLDDIVNQTNHFLNVAVRTGLISFALQVYQIPGEDTSRYHFYFHLNESIQFRDTSGDVASIHGLAMWMECQEPLKGELTVRFVIKHRPFFRALASFEFPIKNAWRPYDANVILLDIINVLRGTAMEVPDHDRVNLTQFRFWPMGTVNRGYRDALTQWMVRLNNNEYVGWWCFEQSVKDTVIEASSDDELLSSHMFGSIIGSEYTTENHYDNDFFLVVNMKRKPIRRGVWMHMSYERILRHHGTALPYEGPLAWAEIENETNTETTGHVATTA</sequence>